<organism evidence="1 2">
    <name type="scientific">Irpex rosettiformis</name>
    <dbReference type="NCBI Taxonomy" id="378272"/>
    <lineage>
        <taxon>Eukaryota</taxon>
        <taxon>Fungi</taxon>
        <taxon>Dikarya</taxon>
        <taxon>Basidiomycota</taxon>
        <taxon>Agaricomycotina</taxon>
        <taxon>Agaricomycetes</taxon>
        <taxon>Polyporales</taxon>
        <taxon>Irpicaceae</taxon>
        <taxon>Irpex</taxon>
    </lineage>
</organism>
<dbReference type="Proteomes" id="UP001055072">
    <property type="component" value="Unassembled WGS sequence"/>
</dbReference>
<proteinExistence type="predicted"/>
<comment type="caution">
    <text evidence="1">The sequence shown here is derived from an EMBL/GenBank/DDBJ whole genome shotgun (WGS) entry which is preliminary data.</text>
</comment>
<gene>
    <name evidence="1" type="ORF">BDY19DRAFT_886938</name>
</gene>
<sequence length="150" mass="17412">FMDKFLSHLAQFTVELTPLTSKEAKKKCPGWTLCHQVAFDVIKKLVTSTKCLTIIDYDNLCLDIFIGTLRAFSWRYTGAYTDVILASKSHAIRAPDYVTRTIQLILKAPKRINYSHTGLHHLHHHRVLAILRLILRLRSTFTFIYLDKRL</sequence>
<evidence type="ECO:0000313" key="1">
    <source>
        <dbReference type="EMBL" id="KAI0090746.1"/>
    </source>
</evidence>
<evidence type="ECO:0000313" key="2">
    <source>
        <dbReference type="Proteomes" id="UP001055072"/>
    </source>
</evidence>
<reference evidence="1" key="1">
    <citation type="journal article" date="2021" name="Environ. Microbiol.">
        <title>Gene family expansions and transcriptome signatures uncover fungal adaptations to wood decay.</title>
        <authorList>
            <person name="Hage H."/>
            <person name="Miyauchi S."/>
            <person name="Viragh M."/>
            <person name="Drula E."/>
            <person name="Min B."/>
            <person name="Chaduli D."/>
            <person name="Navarro D."/>
            <person name="Favel A."/>
            <person name="Norest M."/>
            <person name="Lesage-Meessen L."/>
            <person name="Balint B."/>
            <person name="Merenyi Z."/>
            <person name="de Eugenio L."/>
            <person name="Morin E."/>
            <person name="Martinez A.T."/>
            <person name="Baldrian P."/>
            <person name="Stursova M."/>
            <person name="Martinez M.J."/>
            <person name="Novotny C."/>
            <person name="Magnuson J.K."/>
            <person name="Spatafora J.W."/>
            <person name="Maurice S."/>
            <person name="Pangilinan J."/>
            <person name="Andreopoulos W."/>
            <person name="LaButti K."/>
            <person name="Hundley H."/>
            <person name="Na H."/>
            <person name="Kuo A."/>
            <person name="Barry K."/>
            <person name="Lipzen A."/>
            <person name="Henrissat B."/>
            <person name="Riley R."/>
            <person name="Ahrendt S."/>
            <person name="Nagy L.G."/>
            <person name="Grigoriev I.V."/>
            <person name="Martin F."/>
            <person name="Rosso M.N."/>
        </authorList>
    </citation>
    <scope>NUCLEOTIDE SEQUENCE</scope>
    <source>
        <strain evidence="1">CBS 384.51</strain>
    </source>
</reference>
<keyword evidence="2" id="KW-1185">Reference proteome</keyword>
<protein>
    <submittedName>
        <fullName evidence="1">Uncharacterized protein</fullName>
    </submittedName>
</protein>
<dbReference type="EMBL" id="MU274907">
    <property type="protein sequence ID" value="KAI0090746.1"/>
    <property type="molecule type" value="Genomic_DNA"/>
</dbReference>
<name>A0ACB8U9A2_9APHY</name>
<feature type="non-terminal residue" evidence="1">
    <location>
        <position position="1"/>
    </location>
</feature>
<accession>A0ACB8U9A2</accession>